<dbReference type="SUPFAM" id="SSF54768">
    <property type="entry name" value="dsRNA-binding domain-like"/>
    <property type="match status" value="1"/>
</dbReference>
<evidence type="ECO:0000313" key="4">
    <source>
        <dbReference type="Proteomes" id="UP001314170"/>
    </source>
</evidence>
<dbReference type="InterPro" id="IPR014720">
    <property type="entry name" value="dsRBD_dom"/>
</dbReference>
<dbReference type="AlphaFoldDB" id="A0AAV1RKK3"/>
<dbReference type="EMBL" id="CAWUPB010000994">
    <property type="protein sequence ID" value="CAK7336276.1"/>
    <property type="molecule type" value="Genomic_DNA"/>
</dbReference>
<evidence type="ECO:0000259" key="2">
    <source>
        <dbReference type="SMART" id="SM00358"/>
    </source>
</evidence>
<name>A0AAV1RKK3_9ROSI</name>
<feature type="domain" description="DRBM" evidence="2">
    <location>
        <begin position="79"/>
        <end position="154"/>
    </location>
</feature>
<feature type="region of interest" description="Disordered" evidence="1">
    <location>
        <begin position="1"/>
        <end position="23"/>
    </location>
</feature>
<protein>
    <recommendedName>
        <fullName evidence="2">DRBM domain-containing protein</fullName>
    </recommendedName>
</protein>
<sequence>MKYVLKGAREGPKEERKPAKKFDDEANTAADILAEINISHNIKTQADCSTIIKNTTEVGEIRNDDKASRNDSAGPKASAKSQLMATFAANKWKPPLFECFKEEGPWHKKLFTYKIVMEIEGEASSTVLECFGDPKSKKKTAAESAAEGALWYLKHLGYFPIKKSHEVAFEAFSTEGIILNTMIRKQVVQDVKD</sequence>
<dbReference type="Gene3D" id="3.30.160.20">
    <property type="match status" value="1"/>
</dbReference>
<proteinExistence type="predicted"/>
<comment type="caution">
    <text evidence="3">The sequence shown here is derived from an EMBL/GenBank/DDBJ whole genome shotgun (WGS) entry which is preliminary data.</text>
</comment>
<dbReference type="Proteomes" id="UP001314170">
    <property type="component" value="Unassembled WGS sequence"/>
</dbReference>
<reference evidence="3 4" key="1">
    <citation type="submission" date="2024-01" db="EMBL/GenBank/DDBJ databases">
        <authorList>
            <person name="Waweru B."/>
        </authorList>
    </citation>
    <scope>NUCLEOTIDE SEQUENCE [LARGE SCALE GENOMIC DNA]</scope>
</reference>
<evidence type="ECO:0000256" key="1">
    <source>
        <dbReference type="SAM" id="MobiDB-lite"/>
    </source>
</evidence>
<evidence type="ECO:0000313" key="3">
    <source>
        <dbReference type="EMBL" id="CAK7336276.1"/>
    </source>
</evidence>
<keyword evidence="4" id="KW-1185">Reference proteome</keyword>
<dbReference type="Pfam" id="PF14709">
    <property type="entry name" value="DND1_DSRM"/>
    <property type="match status" value="1"/>
</dbReference>
<organism evidence="3 4">
    <name type="scientific">Dovyalis caffra</name>
    <dbReference type="NCBI Taxonomy" id="77055"/>
    <lineage>
        <taxon>Eukaryota</taxon>
        <taxon>Viridiplantae</taxon>
        <taxon>Streptophyta</taxon>
        <taxon>Embryophyta</taxon>
        <taxon>Tracheophyta</taxon>
        <taxon>Spermatophyta</taxon>
        <taxon>Magnoliopsida</taxon>
        <taxon>eudicotyledons</taxon>
        <taxon>Gunneridae</taxon>
        <taxon>Pentapetalae</taxon>
        <taxon>rosids</taxon>
        <taxon>fabids</taxon>
        <taxon>Malpighiales</taxon>
        <taxon>Salicaceae</taxon>
        <taxon>Flacourtieae</taxon>
        <taxon>Dovyalis</taxon>
    </lineage>
</organism>
<gene>
    <name evidence="3" type="ORF">DCAF_LOCUS11283</name>
</gene>
<feature type="compositionally biased region" description="Basic and acidic residues" evidence="1">
    <location>
        <begin position="7"/>
        <end position="23"/>
    </location>
</feature>
<accession>A0AAV1RKK3</accession>
<dbReference type="SMART" id="SM00358">
    <property type="entry name" value="DSRM"/>
    <property type="match status" value="1"/>
</dbReference>